<evidence type="ECO:0000313" key="2">
    <source>
        <dbReference type="EMBL" id="MTV36699.1"/>
    </source>
</evidence>
<organism evidence="2 3">
    <name type="scientific">Duganella radicis</name>
    <dbReference type="NCBI Taxonomy" id="551988"/>
    <lineage>
        <taxon>Bacteria</taxon>
        <taxon>Pseudomonadati</taxon>
        <taxon>Pseudomonadota</taxon>
        <taxon>Betaproteobacteria</taxon>
        <taxon>Burkholderiales</taxon>
        <taxon>Oxalobacteraceae</taxon>
        <taxon>Telluria group</taxon>
        <taxon>Duganella</taxon>
    </lineage>
</organism>
<dbReference type="Gene3D" id="3.40.190.10">
    <property type="entry name" value="Periplasmic binding protein-like II"/>
    <property type="match status" value="2"/>
</dbReference>
<dbReference type="SUPFAM" id="SSF53850">
    <property type="entry name" value="Periplasmic binding protein-like II"/>
    <property type="match status" value="1"/>
</dbReference>
<accession>A0A6L6PDD0</accession>
<dbReference type="Proteomes" id="UP000475582">
    <property type="component" value="Unassembled WGS sequence"/>
</dbReference>
<dbReference type="EMBL" id="WNKY01000002">
    <property type="protein sequence ID" value="MTV36699.1"/>
    <property type="molecule type" value="Genomic_DNA"/>
</dbReference>
<evidence type="ECO:0000256" key="1">
    <source>
        <dbReference type="SAM" id="SignalP"/>
    </source>
</evidence>
<protein>
    <submittedName>
        <fullName evidence="2">Transporter substrate-binding domain-containing protein</fullName>
    </submittedName>
</protein>
<evidence type="ECO:0000313" key="3">
    <source>
        <dbReference type="Proteomes" id="UP000475582"/>
    </source>
</evidence>
<feature type="signal peptide" evidence="1">
    <location>
        <begin position="1"/>
        <end position="23"/>
    </location>
</feature>
<keyword evidence="1" id="KW-0732">Signal</keyword>
<feature type="chain" id="PRO_5026752291" evidence="1">
    <location>
        <begin position="24"/>
        <end position="243"/>
    </location>
</feature>
<reference evidence="2 3" key="1">
    <citation type="submission" date="2019-11" db="EMBL/GenBank/DDBJ databases">
        <title>Type strains purchased from KCTC, JCM and DSMZ.</title>
        <authorList>
            <person name="Lu H."/>
        </authorList>
    </citation>
    <scope>NUCLEOTIDE SEQUENCE [LARGE SCALE GENOMIC DNA]</scope>
    <source>
        <strain evidence="2 3">KCTC 22382</strain>
    </source>
</reference>
<name>A0A6L6PDD0_9BURK</name>
<dbReference type="AlphaFoldDB" id="A0A6L6PDD0"/>
<proteinExistence type="predicted"/>
<keyword evidence="3" id="KW-1185">Reference proteome</keyword>
<dbReference type="OrthoDB" id="5456414at2"/>
<comment type="caution">
    <text evidence="2">The sequence shown here is derived from an EMBL/GenBank/DDBJ whole genome shotgun (WGS) entry which is preliminary data.</text>
</comment>
<sequence length="243" mass="26618">MAPMRCFAVLATSLMLTSLPSLADDVIHVSYSERPPYLLPQPDGSPAGLTGAPAVAAFKAAGIPVEWLKVPSNRQLALVKDPHGLNCTVGWFAMPERSMYAKFTKPIYRDKSWMLLTNAGFAARGITSMGELAAHSDIRVLVKDNFSYAGLDKFIQKWQPVVAVSTAPTVKMIQSVAKGAVDMMFVSEEEGNYILKHEAGELSANLRLLSLKDMPRGPERHIMCSKAVPDEIINRLNKAITFK</sequence>
<gene>
    <name evidence="2" type="ORF">GM676_03740</name>
</gene>